<reference evidence="3 4" key="1">
    <citation type="journal article" date="2020" name="Front. Microbiol.">
        <title>Single-cell genomics of novel Actinobacteria with the Wood-Ljungdahl pathway discovered in a serpentinizing system.</title>
        <authorList>
            <person name="Merino N."/>
            <person name="Kawai M."/>
            <person name="Boyd E.S."/>
            <person name="Colman D.R."/>
            <person name="McGlynn S.E."/>
            <person name="Nealson K.H."/>
            <person name="Kurokawa K."/>
            <person name="Hongoh Y."/>
        </authorList>
    </citation>
    <scope>NUCLEOTIDE SEQUENCE [LARGE SCALE GENOMIC DNA]</scope>
    <source>
        <strain evidence="3 4">S03</strain>
    </source>
</reference>
<dbReference type="Gene3D" id="3.90.25.10">
    <property type="entry name" value="UDP-galactose 4-epimerase, domain 1"/>
    <property type="match status" value="1"/>
</dbReference>
<dbReference type="InterPro" id="IPR036291">
    <property type="entry name" value="NAD(P)-bd_dom_sf"/>
</dbReference>
<evidence type="ECO:0000259" key="2">
    <source>
        <dbReference type="Pfam" id="PF01370"/>
    </source>
</evidence>
<name>A0A6V8NJK0_9ACTN</name>
<dbReference type="AlphaFoldDB" id="A0A6V8NJK0"/>
<proteinExistence type="inferred from homology"/>
<dbReference type="Pfam" id="PF01370">
    <property type="entry name" value="Epimerase"/>
    <property type="match status" value="1"/>
</dbReference>
<dbReference type="PANTHER" id="PTHR43000">
    <property type="entry name" value="DTDP-D-GLUCOSE 4,6-DEHYDRATASE-RELATED"/>
    <property type="match status" value="1"/>
</dbReference>
<gene>
    <name evidence="3" type="ORF">HKBW3S03_01739</name>
</gene>
<dbReference type="RefSeq" id="WP_176237263.1">
    <property type="nucleotide sequence ID" value="NZ_BLRU01000314.1"/>
</dbReference>
<evidence type="ECO:0000313" key="4">
    <source>
        <dbReference type="Proteomes" id="UP000574717"/>
    </source>
</evidence>
<dbReference type="Gene3D" id="3.40.50.720">
    <property type="entry name" value="NAD(P)-binding Rossmann-like Domain"/>
    <property type="match status" value="1"/>
</dbReference>
<evidence type="ECO:0000313" key="3">
    <source>
        <dbReference type="EMBL" id="GFP20237.1"/>
    </source>
</evidence>
<comment type="similarity">
    <text evidence="1">Belongs to the NAD(P)-dependent epimerase/dehydratase family.</text>
</comment>
<protein>
    <submittedName>
        <fullName evidence="3">UDP-glucose 4-epimerase</fullName>
    </submittedName>
</protein>
<organism evidence="3 4">
    <name type="scientific">Candidatus Hakubella thermalkaliphila</name>
    <dbReference type="NCBI Taxonomy" id="2754717"/>
    <lineage>
        <taxon>Bacteria</taxon>
        <taxon>Bacillati</taxon>
        <taxon>Actinomycetota</taxon>
        <taxon>Actinomycetota incertae sedis</taxon>
        <taxon>Candidatus Hakubellales</taxon>
        <taxon>Candidatus Hakubellaceae</taxon>
        <taxon>Candidatus Hakubella</taxon>
    </lineage>
</organism>
<sequence length="188" mass="20870">PLYLPVDEDHPIDPGSPYGVSKHTFEHYLHLYSALYGLKYTALRYSNVYGPRQDYSGEAGVIAIFISRMLSNDDLTINGDGEQIRDYIYVDDVVDANVKALGGGDGEILNIGTGRGISVNTVFVKLKEMSGYRKDALPAPLPLGDLRKIYLDNRKAKTSLGWQPKTSFEEGLVKTVQWFNSPAENPLL</sequence>
<dbReference type="Proteomes" id="UP000574717">
    <property type="component" value="Unassembled WGS sequence"/>
</dbReference>
<comment type="caution">
    <text evidence="3">The sequence shown here is derived from an EMBL/GenBank/DDBJ whole genome shotgun (WGS) entry which is preliminary data.</text>
</comment>
<evidence type="ECO:0000256" key="1">
    <source>
        <dbReference type="ARBA" id="ARBA00007637"/>
    </source>
</evidence>
<accession>A0A6V8NJK0</accession>
<feature type="domain" description="NAD-dependent epimerase/dehydratase" evidence="2">
    <location>
        <begin position="7"/>
        <end position="112"/>
    </location>
</feature>
<dbReference type="PRINTS" id="PR01713">
    <property type="entry name" value="NUCEPIMERASE"/>
</dbReference>
<dbReference type="EMBL" id="BLRU01000314">
    <property type="protein sequence ID" value="GFP20237.1"/>
    <property type="molecule type" value="Genomic_DNA"/>
</dbReference>
<dbReference type="SUPFAM" id="SSF51735">
    <property type="entry name" value="NAD(P)-binding Rossmann-fold domains"/>
    <property type="match status" value="1"/>
</dbReference>
<feature type="non-terminal residue" evidence="3">
    <location>
        <position position="1"/>
    </location>
</feature>
<dbReference type="InterPro" id="IPR001509">
    <property type="entry name" value="Epimerase_deHydtase"/>
</dbReference>